<sequence length="290" mass="34731">MYTSEYISNENLPSLSELSLKKEEFNELNKDVVEFYKESNIFRKILLKRKVHLLKNEKEYIGFIWITQDSFKNIKIQSMYVKEEYGYKGYQELLKCILNNNKSNIIYECVETSYNTRILDKLNFIRHEGIIVMELSLENYEVSNFTSDKIEFKTFTKYKDEEIRCGLQNEIFKSSNRIALKVEDIIFDENQEYYLNEGSIFLLYNGQYIGYGQIIKESNKLSIVNFGLVEKYRKLGYGTILLNYLIKLAKHYGHPKLYLKVDYENYAAQKLYYRLGFRDIQIYRIYSYEG</sequence>
<dbReference type="CDD" id="cd04301">
    <property type="entry name" value="NAT_SF"/>
    <property type="match status" value="1"/>
</dbReference>
<dbReference type="STRING" id="573061.Clocel_2135"/>
<dbReference type="eggNOG" id="COG0456">
    <property type="taxonomic scope" value="Bacteria"/>
</dbReference>
<organism evidence="4 5">
    <name type="scientific">Clostridium cellulovorans (strain ATCC 35296 / DSM 3052 / OCM 3 / 743B)</name>
    <dbReference type="NCBI Taxonomy" id="573061"/>
    <lineage>
        <taxon>Bacteria</taxon>
        <taxon>Bacillati</taxon>
        <taxon>Bacillota</taxon>
        <taxon>Clostridia</taxon>
        <taxon>Eubacteriales</taxon>
        <taxon>Clostridiaceae</taxon>
        <taxon>Clostridium</taxon>
    </lineage>
</organism>
<keyword evidence="5" id="KW-1185">Reference proteome</keyword>
<dbReference type="Proteomes" id="UP000002730">
    <property type="component" value="Chromosome"/>
</dbReference>
<dbReference type="PANTHER" id="PTHR42919:SF8">
    <property type="entry name" value="N-ALPHA-ACETYLTRANSFERASE 50"/>
    <property type="match status" value="1"/>
</dbReference>
<dbReference type="PROSITE" id="PS51186">
    <property type="entry name" value="GNAT"/>
    <property type="match status" value="1"/>
</dbReference>
<name>D9SN12_CLOC7</name>
<gene>
    <name evidence="4" type="ordered locus">Clocel_2135</name>
</gene>
<dbReference type="KEGG" id="ccb:Clocel_2135"/>
<keyword evidence="2" id="KW-0012">Acyltransferase</keyword>
<dbReference type="OrthoDB" id="1910906at2"/>
<keyword evidence="1 4" id="KW-0808">Transferase</keyword>
<dbReference type="Pfam" id="PF00583">
    <property type="entry name" value="Acetyltransf_1"/>
    <property type="match status" value="1"/>
</dbReference>
<dbReference type="InterPro" id="IPR000182">
    <property type="entry name" value="GNAT_dom"/>
</dbReference>
<dbReference type="RefSeq" id="WP_010076903.1">
    <property type="nucleotide sequence ID" value="NC_014393.1"/>
</dbReference>
<evidence type="ECO:0000256" key="1">
    <source>
        <dbReference type="ARBA" id="ARBA00022679"/>
    </source>
</evidence>
<dbReference type="Gene3D" id="3.40.630.30">
    <property type="match status" value="2"/>
</dbReference>
<dbReference type="InterPro" id="IPR016181">
    <property type="entry name" value="Acyl_CoA_acyltransferase"/>
</dbReference>
<evidence type="ECO:0000256" key="2">
    <source>
        <dbReference type="ARBA" id="ARBA00023315"/>
    </source>
</evidence>
<feature type="domain" description="N-acetyltransferase" evidence="3">
    <location>
        <begin position="150"/>
        <end position="290"/>
    </location>
</feature>
<evidence type="ECO:0000313" key="4">
    <source>
        <dbReference type="EMBL" id="ADL51878.1"/>
    </source>
</evidence>
<reference evidence="4 5" key="1">
    <citation type="submission" date="2010-08" db="EMBL/GenBank/DDBJ databases">
        <title>Complete sequence of Clostridium cellulovorans 743B.</title>
        <authorList>
            <consortium name="US DOE Joint Genome Institute"/>
            <person name="Lucas S."/>
            <person name="Copeland A."/>
            <person name="Lapidus A."/>
            <person name="Cheng J.-F."/>
            <person name="Bruce D."/>
            <person name="Goodwin L."/>
            <person name="Pitluck S."/>
            <person name="Chertkov O."/>
            <person name="Detter J.C."/>
            <person name="Han C."/>
            <person name="Tapia R."/>
            <person name="Land M."/>
            <person name="Hauser L."/>
            <person name="Chang Y.-J."/>
            <person name="Jeffries C."/>
            <person name="Kyrpides N."/>
            <person name="Ivanova N."/>
            <person name="Mikhailova N."/>
            <person name="Hemme C.L."/>
            <person name="Woyke T."/>
        </authorList>
    </citation>
    <scope>NUCLEOTIDE SEQUENCE [LARGE SCALE GENOMIC DNA]</scope>
    <source>
        <strain evidence="5">ATCC 35296 / DSM 3052 / OCM 3 / 743B</strain>
    </source>
</reference>
<dbReference type="GO" id="GO:0016747">
    <property type="term" value="F:acyltransferase activity, transferring groups other than amino-acyl groups"/>
    <property type="evidence" value="ECO:0007669"/>
    <property type="project" value="InterPro"/>
</dbReference>
<accession>D9SN12</accession>
<dbReference type="PANTHER" id="PTHR42919">
    <property type="entry name" value="N-ALPHA-ACETYLTRANSFERASE"/>
    <property type="match status" value="1"/>
</dbReference>
<evidence type="ECO:0000259" key="3">
    <source>
        <dbReference type="PROSITE" id="PS51186"/>
    </source>
</evidence>
<dbReference type="InterPro" id="IPR051556">
    <property type="entry name" value="N-term/lysine_N-AcTrnsfr"/>
</dbReference>
<dbReference type="EMBL" id="CP002160">
    <property type="protein sequence ID" value="ADL51878.1"/>
    <property type="molecule type" value="Genomic_DNA"/>
</dbReference>
<dbReference type="AlphaFoldDB" id="D9SN12"/>
<dbReference type="SUPFAM" id="SSF55729">
    <property type="entry name" value="Acyl-CoA N-acyltransferases (Nat)"/>
    <property type="match status" value="1"/>
</dbReference>
<evidence type="ECO:0000313" key="5">
    <source>
        <dbReference type="Proteomes" id="UP000002730"/>
    </source>
</evidence>
<protein>
    <submittedName>
        <fullName evidence="4">GCN5-related N-acetyltransferase</fullName>
    </submittedName>
</protein>
<proteinExistence type="predicted"/>
<dbReference type="HOGENOM" id="CLU_082666_0_0_9"/>